<evidence type="ECO:0000256" key="1">
    <source>
        <dbReference type="ARBA" id="ARBA00022679"/>
    </source>
</evidence>
<dbReference type="GO" id="GO:0008168">
    <property type="term" value="F:methyltransferase activity"/>
    <property type="evidence" value="ECO:0007669"/>
    <property type="project" value="UniProtKB-KW"/>
</dbReference>
<dbReference type="EMBL" id="PYIX02000027">
    <property type="protein sequence ID" value="RFC82773.1"/>
    <property type="molecule type" value="Genomic_DNA"/>
</dbReference>
<accession>A0A371YMU4</accession>
<organism evidence="4 5">
    <name type="scientific">Acinetobacter sichuanensis</name>
    <dbReference type="NCBI Taxonomy" id="2136183"/>
    <lineage>
        <taxon>Bacteria</taxon>
        <taxon>Pseudomonadati</taxon>
        <taxon>Pseudomonadota</taxon>
        <taxon>Gammaproteobacteria</taxon>
        <taxon>Moraxellales</taxon>
        <taxon>Moraxellaceae</taxon>
        <taxon>Acinetobacter</taxon>
    </lineage>
</organism>
<reference evidence="3" key="4">
    <citation type="submission" date="2024-09" db="EMBL/GenBank/DDBJ databases">
        <authorList>
            <person name="Sun Q."/>
            <person name="Mori K."/>
        </authorList>
    </citation>
    <scope>NUCLEOTIDE SEQUENCE</scope>
    <source>
        <strain evidence="3">KCTC 62575</strain>
    </source>
</reference>
<dbReference type="InterPro" id="IPR029063">
    <property type="entry name" value="SAM-dependent_MTases_sf"/>
</dbReference>
<dbReference type="RefSeq" id="WP_107009134.1">
    <property type="nucleotide sequence ID" value="NZ_JBHRSF010000136.1"/>
</dbReference>
<evidence type="ECO:0000259" key="2">
    <source>
        <dbReference type="Pfam" id="PF13649"/>
    </source>
</evidence>
<reference evidence="3" key="1">
    <citation type="journal article" date="2014" name="Int. J. Syst. Evol. Microbiol.">
        <title>Complete genome of a new Firmicutes species belonging to the dominant human colonic microbiota ('Ruminococcus bicirculans') reveals two chromosomes and a selective capacity to utilize plant glucans.</title>
        <authorList>
            <consortium name="NISC Comparative Sequencing Program"/>
            <person name="Wegmann U."/>
            <person name="Louis P."/>
            <person name="Goesmann A."/>
            <person name="Henrissat B."/>
            <person name="Duncan S.H."/>
            <person name="Flint H.J."/>
        </authorList>
    </citation>
    <scope>NUCLEOTIDE SEQUENCE</scope>
    <source>
        <strain evidence="3">KCTC 62575</strain>
    </source>
</reference>
<evidence type="ECO:0000313" key="4">
    <source>
        <dbReference type="EMBL" id="RFC82773.1"/>
    </source>
</evidence>
<keyword evidence="4" id="KW-0489">Methyltransferase</keyword>
<dbReference type="Gene3D" id="3.40.50.150">
    <property type="entry name" value="Vaccinia Virus protein VP39"/>
    <property type="match status" value="1"/>
</dbReference>
<dbReference type="Proteomes" id="UP001595455">
    <property type="component" value="Unassembled WGS sequence"/>
</dbReference>
<dbReference type="InterPro" id="IPR041698">
    <property type="entry name" value="Methyltransf_25"/>
</dbReference>
<evidence type="ECO:0000313" key="3">
    <source>
        <dbReference type="EMBL" id="MFC2997429.1"/>
    </source>
</evidence>
<dbReference type="AlphaFoldDB" id="A0A371YMU4"/>
<sequence>MAKDFNHPQVVDGYDDHIRKLIPGYELIHLQVHALLKARLPERAEVLVVGCGTGHELCYLAAQFPHWRFTAIDPAQNMLEKAKARLESENLATHVQFLHSDTSGLSHTAQKFDAALSILVSHFIPETEKMVYFQDIYHALKDQAVCLSYDLMQIENVQQLKTLQHLAELTGLSEKQSQAMIERLQDDFCLISNQALHQLLRHIGFKSVENFAQVLNYFGTFAVK</sequence>
<reference evidence="4 5" key="2">
    <citation type="submission" date="2018-08" db="EMBL/GenBank/DDBJ databases">
        <title>The draft genome of Acinetobacter sichuanensis strain WCHAc060041.</title>
        <authorList>
            <person name="Qin J."/>
            <person name="Feng Y."/>
            <person name="Zong Z."/>
        </authorList>
    </citation>
    <scope>NUCLEOTIDE SEQUENCE [LARGE SCALE GENOMIC DNA]</scope>
    <source>
        <strain evidence="4 5">WCHAc060041</strain>
    </source>
</reference>
<keyword evidence="6" id="KW-1185">Reference proteome</keyword>
<dbReference type="PANTHER" id="PTHR43861">
    <property type="entry name" value="TRANS-ACONITATE 2-METHYLTRANSFERASE-RELATED"/>
    <property type="match status" value="1"/>
</dbReference>
<gene>
    <name evidence="3" type="ORF">ACFODO_19725</name>
    <name evidence="4" type="ORF">C9E89_014930</name>
</gene>
<dbReference type="Pfam" id="PF13649">
    <property type="entry name" value="Methyltransf_25"/>
    <property type="match status" value="1"/>
</dbReference>
<dbReference type="Proteomes" id="UP000240957">
    <property type="component" value="Unassembled WGS sequence"/>
</dbReference>
<evidence type="ECO:0000313" key="5">
    <source>
        <dbReference type="Proteomes" id="UP000240957"/>
    </source>
</evidence>
<evidence type="ECO:0000313" key="6">
    <source>
        <dbReference type="Proteomes" id="UP001595455"/>
    </source>
</evidence>
<reference evidence="6" key="3">
    <citation type="journal article" date="2019" name="Int. J. Syst. Evol. Microbiol.">
        <title>The Global Catalogue of Microorganisms (GCM) 10K type strain sequencing project: providing services to taxonomists for standard genome sequencing and annotation.</title>
        <authorList>
            <consortium name="The Broad Institute Genomics Platform"/>
            <consortium name="The Broad Institute Genome Sequencing Center for Infectious Disease"/>
            <person name="Wu L."/>
            <person name="Ma J."/>
        </authorList>
    </citation>
    <scope>NUCLEOTIDE SEQUENCE [LARGE SCALE GENOMIC DNA]</scope>
    <source>
        <strain evidence="6">KCTC 62575</strain>
    </source>
</reference>
<comment type="caution">
    <text evidence="4">The sequence shown here is derived from an EMBL/GenBank/DDBJ whole genome shotgun (WGS) entry which is preliminary data.</text>
</comment>
<proteinExistence type="predicted"/>
<protein>
    <submittedName>
        <fullName evidence="4">Class I SAM-dependent methyltransferase</fullName>
        <ecNumber evidence="3">2.1.1.-</ecNumber>
    </submittedName>
</protein>
<name>A0A371YMU4_9GAMM</name>
<dbReference type="EC" id="2.1.1.-" evidence="3"/>
<dbReference type="SUPFAM" id="SSF53335">
    <property type="entry name" value="S-adenosyl-L-methionine-dependent methyltransferases"/>
    <property type="match status" value="1"/>
</dbReference>
<dbReference type="OrthoDB" id="8558926at2"/>
<feature type="domain" description="Methyltransferase" evidence="2">
    <location>
        <begin position="46"/>
        <end position="142"/>
    </location>
</feature>
<keyword evidence="1 4" id="KW-0808">Transferase</keyword>
<dbReference type="EMBL" id="JBHRSF010000136">
    <property type="protein sequence ID" value="MFC2997429.1"/>
    <property type="molecule type" value="Genomic_DNA"/>
</dbReference>
<dbReference type="CDD" id="cd02440">
    <property type="entry name" value="AdoMet_MTases"/>
    <property type="match status" value="1"/>
</dbReference>
<dbReference type="GO" id="GO:0032259">
    <property type="term" value="P:methylation"/>
    <property type="evidence" value="ECO:0007669"/>
    <property type="project" value="UniProtKB-KW"/>
</dbReference>